<dbReference type="InterPro" id="IPR055351">
    <property type="entry name" value="Urocanase"/>
</dbReference>
<evidence type="ECO:0000256" key="5">
    <source>
        <dbReference type="ARBA" id="ARBA00022808"/>
    </source>
</evidence>
<dbReference type="Gene3D" id="3.40.50.10730">
    <property type="entry name" value="Urocanase like domains"/>
    <property type="match status" value="1"/>
</dbReference>
<proteinExistence type="inferred from homology"/>
<gene>
    <name evidence="13" type="ORF">NAEGRDRAFT_29995</name>
</gene>
<comment type="catalytic activity">
    <reaction evidence="9">
        <text>4-imidazolone-5-propanoate = trans-urocanate + H2O</text>
        <dbReference type="Rhea" id="RHEA:13101"/>
        <dbReference type="ChEBI" id="CHEBI:15377"/>
        <dbReference type="ChEBI" id="CHEBI:17771"/>
        <dbReference type="ChEBI" id="CHEBI:77893"/>
        <dbReference type="EC" id="4.2.1.49"/>
    </reaction>
</comment>
<keyword evidence="5" id="KW-0369">Histidine metabolism</keyword>
<dbReference type="InterPro" id="IPR038364">
    <property type="entry name" value="Urocanase_central_sf"/>
</dbReference>
<keyword evidence="7" id="KW-0456">Lyase</keyword>
<dbReference type="SUPFAM" id="SSF111326">
    <property type="entry name" value="Urocanase"/>
    <property type="match status" value="1"/>
</dbReference>
<evidence type="ECO:0000256" key="6">
    <source>
        <dbReference type="ARBA" id="ARBA00023027"/>
    </source>
</evidence>
<dbReference type="NCBIfam" id="NF003820">
    <property type="entry name" value="PRK05414.1"/>
    <property type="match status" value="1"/>
</dbReference>
<feature type="domain" description="Urocanase Rossmann-like" evidence="10">
    <location>
        <begin position="233"/>
        <end position="450"/>
    </location>
</feature>
<dbReference type="InParanoid" id="D2V0K5"/>
<evidence type="ECO:0000256" key="8">
    <source>
        <dbReference type="ARBA" id="ARBA00031640"/>
    </source>
</evidence>
<protein>
    <recommendedName>
        <fullName evidence="4">urocanate hydratase</fullName>
        <ecNumber evidence="4">4.2.1.49</ecNumber>
    </recommendedName>
    <alternativeName>
        <fullName evidence="8">Imidazolonepropionate hydrolase</fullName>
    </alternativeName>
</protein>
<dbReference type="GO" id="GO:0019556">
    <property type="term" value="P:L-histidine catabolic process to glutamate and formamide"/>
    <property type="evidence" value="ECO:0007669"/>
    <property type="project" value="UniProtKB-UniPathway"/>
</dbReference>
<dbReference type="EC" id="4.2.1.49" evidence="4"/>
<evidence type="ECO:0000259" key="12">
    <source>
        <dbReference type="Pfam" id="PF17392"/>
    </source>
</evidence>
<dbReference type="FunFam" id="3.40.50.10730:FF:000002">
    <property type="entry name" value="Urocanate hydratase 1"/>
    <property type="match status" value="1"/>
</dbReference>
<dbReference type="InterPro" id="IPR036190">
    <property type="entry name" value="Urocanase_sf"/>
</dbReference>
<sequence length="687" mass="77166">MEQQLTTKELISKYFCQGIPQTILPPALNYSEMRDSTVPHAPIKNINLILPSKQDQQLAIKNALRYFPQHFHRELANEFAYELKTFGHIYMYRFRPSRFLEMKAYSLSDYTNKNNCEQACAIMLMICNNLDVKIAQYPHELVTYGGNGSVFSNWAQFLLTMKYLSEMNENQTLTMYSGHPMGLFPSCPENPRCIITNGLVVPNYSSRDDYERLYALGNTIYGQMTAGSYCYIGPQGIVHGTTLVVLNAGRKYLNLNDLSGKVFITSGLGGMSGAQPKAGVISGCITVVAEVNELALKKRYEQGWLLESVGNDLEKCIERIKQARLLKQVTSIGYLGNIVELWERLANEDELLVELGSDQTSLHNPYQGGYYPVGLTFEESNQLMKDNPNEFKLKVSESLKRQVNAINKLVEKGMKFWDYGNCFLYEANRAGADICNQDGNFKYPSYVQDIMGDIFSLGFGPFRWVCLSGNEKDLEETDKIAAQVIERLMKNPSLGEKSHLQYQDNYKWIVQAMENKLVVGSQARILYSDIEGRVEIALAFNKAIREGKISGSIALSRDHHDVSGADSPFRETSNIYDGSNITSDMAVHTFTGNSMRGATWCALHNGGGTGFGLAINCGFGLVLDGSQQSDERARNVLFWDVANGIARRSWSGNDNAFETIHRAMQFNSNLNVTIPNHCHLNDNDFNL</sequence>
<comment type="similarity">
    <text evidence="3">Belongs to the urocanase family.</text>
</comment>
<dbReference type="InterPro" id="IPR035400">
    <property type="entry name" value="Urocanase_N"/>
</dbReference>
<dbReference type="KEGG" id="ngr:NAEGRDRAFT_29995"/>
<evidence type="ECO:0000313" key="13">
    <source>
        <dbReference type="EMBL" id="EFC49737.1"/>
    </source>
</evidence>
<evidence type="ECO:0000256" key="1">
    <source>
        <dbReference type="ARBA" id="ARBA00001911"/>
    </source>
</evidence>
<dbReference type="VEuPathDB" id="AmoebaDB:NAEGRDRAFT_29995"/>
<dbReference type="PROSITE" id="PS01233">
    <property type="entry name" value="UROCANASE"/>
    <property type="match status" value="1"/>
</dbReference>
<evidence type="ECO:0000256" key="7">
    <source>
        <dbReference type="ARBA" id="ARBA00023239"/>
    </source>
</evidence>
<dbReference type="Pfam" id="PF01175">
    <property type="entry name" value="Urocanase"/>
    <property type="match status" value="1"/>
</dbReference>
<dbReference type="Pfam" id="PF17392">
    <property type="entry name" value="Urocanase_C"/>
    <property type="match status" value="1"/>
</dbReference>
<dbReference type="GO" id="GO:0016153">
    <property type="term" value="F:urocanate hydratase activity"/>
    <property type="evidence" value="ECO:0007669"/>
    <property type="project" value="UniProtKB-EC"/>
</dbReference>
<dbReference type="HAMAP" id="MF_00577">
    <property type="entry name" value="HutU"/>
    <property type="match status" value="1"/>
</dbReference>
<dbReference type="GO" id="GO:0019557">
    <property type="term" value="P:L-histidine catabolic process to glutamate and formate"/>
    <property type="evidence" value="ECO:0007669"/>
    <property type="project" value="UniProtKB-UniPathway"/>
</dbReference>
<comment type="pathway">
    <text evidence="2">Amino-acid degradation; L-histidine degradation into L-glutamate; N-formimidoyl-L-glutamate from L-histidine: step 2/3.</text>
</comment>
<evidence type="ECO:0000259" key="11">
    <source>
        <dbReference type="Pfam" id="PF17391"/>
    </source>
</evidence>
<dbReference type="Gene3D" id="3.40.1770.10">
    <property type="entry name" value="Urocanase superfamily"/>
    <property type="match status" value="2"/>
</dbReference>
<dbReference type="AlphaFoldDB" id="D2V0K5"/>
<dbReference type="FunFam" id="3.40.1770.10:FF:000002">
    <property type="entry name" value="Urocanate hydratase 1"/>
    <property type="match status" value="1"/>
</dbReference>
<dbReference type="PIRSF" id="PIRSF001423">
    <property type="entry name" value="Urocanate_hydrat"/>
    <property type="match status" value="1"/>
</dbReference>
<dbReference type="Proteomes" id="UP000006671">
    <property type="component" value="Unassembled WGS sequence"/>
</dbReference>
<dbReference type="InterPro" id="IPR035401">
    <property type="entry name" value="Urocanase_C"/>
</dbReference>
<dbReference type="PANTHER" id="PTHR12216:SF3">
    <property type="entry name" value="UROCANATE HYDRATASE"/>
    <property type="match status" value="1"/>
</dbReference>
<dbReference type="Pfam" id="PF17391">
    <property type="entry name" value="Urocanase_N"/>
    <property type="match status" value="1"/>
</dbReference>
<dbReference type="eggNOG" id="ENOG502QR75">
    <property type="taxonomic scope" value="Eukaryota"/>
</dbReference>
<dbReference type="EMBL" id="GG738847">
    <property type="protein sequence ID" value="EFC49737.1"/>
    <property type="molecule type" value="Genomic_DNA"/>
</dbReference>
<keyword evidence="6" id="KW-0520">NAD</keyword>
<dbReference type="RefSeq" id="XP_002682481.1">
    <property type="nucleotide sequence ID" value="XM_002682435.1"/>
</dbReference>
<evidence type="ECO:0000256" key="3">
    <source>
        <dbReference type="ARBA" id="ARBA00007578"/>
    </source>
</evidence>
<organism evidence="14">
    <name type="scientific">Naegleria gruberi</name>
    <name type="common">Amoeba</name>
    <dbReference type="NCBI Taxonomy" id="5762"/>
    <lineage>
        <taxon>Eukaryota</taxon>
        <taxon>Discoba</taxon>
        <taxon>Heterolobosea</taxon>
        <taxon>Tetramitia</taxon>
        <taxon>Eutetramitia</taxon>
        <taxon>Vahlkampfiidae</taxon>
        <taxon>Naegleria</taxon>
    </lineage>
</organism>
<comment type="cofactor">
    <cofactor evidence="1">
        <name>NAD(+)</name>
        <dbReference type="ChEBI" id="CHEBI:57540"/>
    </cofactor>
</comment>
<evidence type="ECO:0000259" key="10">
    <source>
        <dbReference type="Pfam" id="PF01175"/>
    </source>
</evidence>
<dbReference type="UniPathway" id="UPA00379">
    <property type="reaction ID" value="UER00550"/>
</dbReference>
<reference evidence="13 14" key="1">
    <citation type="journal article" date="2010" name="Cell">
        <title>The genome of Naegleria gruberi illuminates early eukaryotic versatility.</title>
        <authorList>
            <person name="Fritz-Laylin L.K."/>
            <person name="Prochnik S.E."/>
            <person name="Ginger M.L."/>
            <person name="Dacks J.B."/>
            <person name="Carpenter M.L."/>
            <person name="Field M.C."/>
            <person name="Kuo A."/>
            <person name="Paredez A."/>
            <person name="Chapman J."/>
            <person name="Pham J."/>
            <person name="Shu S."/>
            <person name="Neupane R."/>
            <person name="Cipriano M."/>
            <person name="Mancuso J."/>
            <person name="Tu H."/>
            <person name="Salamov A."/>
            <person name="Lindquist E."/>
            <person name="Shapiro H."/>
            <person name="Lucas S."/>
            <person name="Grigoriev I.V."/>
            <person name="Cande W.Z."/>
            <person name="Fulton C."/>
            <person name="Rokhsar D.S."/>
            <person name="Dawson S.C."/>
        </authorList>
    </citation>
    <scope>NUCLEOTIDE SEQUENCE [LARGE SCALE GENOMIC DNA]</scope>
    <source>
        <strain evidence="13 14">NEG-M</strain>
    </source>
</reference>
<evidence type="ECO:0000256" key="4">
    <source>
        <dbReference type="ARBA" id="ARBA00011992"/>
    </source>
</evidence>
<dbReference type="GeneID" id="8855423"/>
<dbReference type="InterPro" id="IPR035085">
    <property type="entry name" value="Urocanase_Rossmann-like"/>
</dbReference>
<evidence type="ECO:0000256" key="9">
    <source>
        <dbReference type="ARBA" id="ARBA00047623"/>
    </source>
</evidence>
<keyword evidence="14" id="KW-1185">Reference proteome</keyword>
<evidence type="ECO:0000313" key="14">
    <source>
        <dbReference type="Proteomes" id="UP000006671"/>
    </source>
</evidence>
<dbReference type="OMA" id="VHFQGLP"/>
<feature type="domain" description="Urocanase C-terminal" evidence="12">
    <location>
        <begin position="453"/>
        <end position="661"/>
    </location>
</feature>
<evidence type="ECO:0000256" key="2">
    <source>
        <dbReference type="ARBA" id="ARBA00004794"/>
    </source>
</evidence>
<dbReference type="PANTHER" id="PTHR12216">
    <property type="entry name" value="UROCANATE HYDRATASE"/>
    <property type="match status" value="1"/>
</dbReference>
<dbReference type="STRING" id="5762.D2V0K5"/>
<feature type="domain" description="Urocanase N-terminal" evidence="11">
    <location>
        <begin position="102"/>
        <end position="230"/>
    </location>
</feature>
<dbReference type="InterPro" id="IPR023637">
    <property type="entry name" value="Urocanase-like"/>
</dbReference>
<name>D2V0K5_NAEGR</name>
<accession>D2V0K5</accession>
<dbReference type="OrthoDB" id="194468at2759"/>
<dbReference type="InterPro" id="IPR023636">
    <property type="entry name" value="Urocanase_CS"/>
</dbReference>